<dbReference type="PANTHER" id="PTHR33110">
    <property type="entry name" value="F-BOX/KELCH-REPEAT PROTEIN-RELATED"/>
    <property type="match status" value="1"/>
</dbReference>
<keyword evidence="4" id="KW-1185">Reference proteome</keyword>
<dbReference type="EMBL" id="CM007384">
    <property type="protein sequence ID" value="ONK73485.1"/>
    <property type="molecule type" value="Genomic_DNA"/>
</dbReference>
<reference evidence="4" key="1">
    <citation type="journal article" date="2017" name="Nat. Commun.">
        <title>The asparagus genome sheds light on the origin and evolution of a young Y chromosome.</title>
        <authorList>
            <person name="Harkess A."/>
            <person name="Zhou J."/>
            <person name="Xu C."/>
            <person name="Bowers J.E."/>
            <person name="Van der Hulst R."/>
            <person name="Ayyampalayam S."/>
            <person name="Mercati F."/>
            <person name="Riccardi P."/>
            <person name="McKain M.R."/>
            <person name="Kakrana A."/>
            <person name="Tang H."/>
            <person name="Ray J."/>
            <person name="Groenendijk J."/>
            <person name="Arikit S."/>
            <person name="Mathioni S.M."/>
            <person name="Nakano M."/>
            <person name="Shan H."/>
            <person name="Telgmann-Rauber A."/>
            <person name="Kanno A."/>
            <person name="Yue Z."/>
            <person name="Chen H."/>
            <person name="Li W."/>
            <person name="Chen Y."/>
            <person name="Xu X."/>
            <person name="Zhang Y."/>
            <person name="Luo S."/>
            <person name="Chen H."/>
            <person name="Gao J."/>
            <person name="Mao Z."/>
            <person name="Pires J.C."/>
            <person name="Luo M."/>
            <person name="Kudrna D."/>
            <person name="Wing R.A."/>
            <person name="Meyers B.C."/>
            <person name="Yi K."/>
            <person name="Kong H."/>
            <person name="Lavrijsen P."/>
            <person name="Sunseri F."/>
            <person name="Falavigna A."/>
            <person name="Ye Y."/>
            <person name="Leebens-Mack J.H."/>
            <person name="Chen G."/>
        </authorList>
    </citation>
    <scope>NUCLEOTIDE SEQUENCE [LARGE SCALE GENOMIC DNA]</scope>
    <source>
        <strain evidence="4">cv. DH0086</strain>
    </source>
</reference>
<feature type="compositionally biased region" description="Basic and acidic residues" evidence="1">
    <location>
        <begin position="247"/>
        <end position="258"/>
    </location>
</feature>
<evidence type="ECO:0000259" key="2">
    <source>
        <dbReference type="SMART" id="SM00256"/>
    </source>
</evidence>
<name>A0A5P1F532_ASPOF</name>
<dbReference type="SMART" id="SM00256">
    <property type="entry name" value="FBOX"/>
    <property type="match status" value="1"/>
</dbReference>
<gene>
    <name evidence="3" type="ORF">A4U43_C04F32060</name>
</gene>
<dbReference type="Proteomes" id="UP000243459">
    <property type="component" value="Chromosome 4"/>
</dbReference>
<dbReference type="InterPro" id="IPR001810">
    <property type="entry name" value="F-box_dom"/>
</dbReference>
<feature type="region of interest" description="Disordered" evidence="1">
    <location>
        <begin position="245"/>
        <end position="284"/>
    </location>
</feature>
<sequence length="284" mass="33042">MSSSDDHCRLDKNVEKLVEKQLSKRLWSDLFKISCKFDAAHDWSMMLVEILEQISDRLPLLDLVRFRSVCRQWRSSSSSRAELFNFSKDQPWLILYDLDKKKTGIPKCYVYSQSRSQCCTFKLYDIEGATIVKSKFDWVLAHHDDSHGRDSQSTGTHQSRSNGTIERDIFSIARAQEHQGVDRRRTTKIWGRRKSYGGRRSGVIGGRRSDYKSESWKYFHPGRGYVDKASEYYLVKMSSKYNIFDRQSYKESEREPLRPKGPTDGSEDDLDAVTTGEEKSDDKV</sequence>
<evidence type="ECO:0000313" key="3">
    <source>
        <dbReference type="EMBL" id="ONK73485.1"/>
    </source>
</evidence>
<feature type="domain" description="F-box" evidence="2">
    <location>
        <begin position="46"/>
        <end position="86"/>
    </location>
</feature>
<protein>
    <recommendedName>
        <fullName evidence="2">F-box domain-containing protein</fullName>
    </recommendedName>
</protein>
<evidence type="ECO:0000313" key="4">
    <source>
        <dbReference type="Proteomes" id="UP000243459"/>
    </source>
</evidence>
<proteinExistence type="predicted"/>
<organism evidence="3 4">
    <name type="scientific">Asparagus officinalis</name>
    <name type="common">Garden asparagus</name>
    <dbReference type="NCBI Taxonomy" id="4686"/>
    <lineage>
        <taxon>Eukaryota</taxon>
        <taxon>Viridiplantae</taxon>
        <taxon>Streptophyta</taxon>
        <taxon>Embryophyta</taxon>
        <taxon>Tracheophyta</taxon>
        <taxon>Spermatophyta</taxon>
        <taxon>Magnoliopsida</taxon>
        <taxon>Liliopsida</taxon>
        <taxon>Asparagales</taxon>
        <taxon>Asparagaceae</taxon>
        <taxon>Asparagoideae</taxon>
        <taxon>Asparagus</taxon>
    </lineage>
</organism>
<dbReference type="InterPro" id="IPR036047">
    <property type="entry name" value="F-box-like_dom_sf"/>
</dbReference>
<dbReference type="Gramene" id="ONK73485">
    <property type="protein sequence ID" value="ONK73485"/>
    <property type="gene ID" value="A4U43_C04F32060"/>
</dbReference>
<dbReference type="SUPFAM" id="SSF81383">
    <property type="entry name" value="F-box domain"/>
    <property type="match status" value="1"/>
</dbReference>
<dbReference type="Gene3D" id="1.20.1280.50">
    <property type="match status" value="1"/>
</dbReference>
<evidence type="ECO:0000256" key="1">
    <source>
        <dbReference type="SAM" id="MobiDB-lite"/>
    </source>
</evidence>
<dbReference type="AlphaFoldDB" id="A0A5P1F532"/>
<dbReference type="Pfam" id="PF00646">
    <property type="entry name" value="F-box"/>
    <property type="match status" value="1"/>
</dbReference>
<accession>A0A5P1F532</accession>